<evidence type="ECO:0000313" key="4">
    <source>
        <dbReference type="Proteomes" id="UP000673821"/>
    </source>
</evidence>
<evidence type="ECO:0000256" key="1">
    <source>
        <dbReference type="ARBA" id="ARBA00022801"/>
    </source>
</evidence>
<keyword evidence="4" id="KW-1185">Reference proteome</keyword>
<sequence>METESTPLQSKLTAWRRHLHKYPEMGFKEHRTSEYVAEALREMGIEVHIGIGGTGIVGNLHMGSGGPVIALRAELDALPITELASCRPHISLLPGTMHACGHDGHMAMVLGAAALLKQRKDLNGTVRLIFQPAEEVGNGAQAMIDDGLLERFPIDEIYAMHNMPGLPAGQICTKAGGIMAGEDQFRIVLRGKQSHAASPHSGIDTIVCGAHLIVALQTIVSRNMDPTENAVLSCTQIFSEGANNVISGCTTINGTVRTFKPEIGELICARIQELSDHIAASQGCSCEVDYTQIVSPTINTENLVSEAVEAAAEVIGDRARGSAKGMMTSEDFGVFLQNIPGNFAFIGNGDSRHRGDIPLHNSAYDFNDDILSVGARYFEALVVRRLSRMNTHV</sequence>
<feature type="domain" description="Peptidase M20 dimerisation" evidence="2">
    <location>
        <begin position="184"/>
        <end position="277"/>
    </location>
</feature>
<dbReference type="Proteomes" id="UP000673821">
    <property type="component" value="Unassembled WGS sequence"/>
</dbReference>
<accession>A0ABM8SRZ1</accession>
<evidence type="ECO:0000313" key="3">
    <source>
        <dbReference type="EMBL" id="CAE6828047.1"/>
    </source>
</evidence>
<organism evidence="3 4">
    <name type="scientific">Paraburkholderia nemoris</name>
    <dbReference type="NCBI Taxonomy" id="2793076"/>
    <lineage>
        <taxon>Bacteria</taxon>
        <taxon>Pseudomonadati</taxon>
        <taxon>Pseudomonadota</taxon>
        <taxon>Betaproteobacteria</taxon>
        <taxon>Burkholderiales</taxon>
        <taxon>Burkholderiaceae</taxon>
        <taxon>Paraburkholderia</taxon>
    </lineage>
</organism>
<dbReference type="EC" id="3.5.1.32" evidence="3"/>
<gene>
    <name evidence="3" type="primary">hipO_7</name>
    <name evidence="3" type="ORF">R69776_06476</name>
</gene>
<dbReference type="GO" id="GO:0047980">
    <property type="term" value="F:hippurate hydrolase activity"/>
    <property type="evidence" value="ECO:0007669"/>
    <property type="project" value="UniProtKB-EC"/>
</dbReference>
<protein>
    <submittedName>
        <fullName evidence="3">Hippurate hydrolase</fullName>
        <ecNumber evidence="3">3.5.1.32</ecNumber>
    </submittedName>
</protein>
<dbReference type="PIRSF" id="PIRSF005962">
    <property type="entry name" value="Pept_M20D_amidohydro"/>
    <property type="match status" value="1"/>
</dbReference>
<evidence type="ECO:0000259" key="2">
    <source>
        <dbReference type="Pfam" id="PF07687"/>
    </source>
</evidence>
<dbReference type="InterPro" id="IPR017439">
    <property type="entry name" value="Amidohydrolase"/>
</dbReference>
<dbReference type="NCBIfam" id="TIGR01891">
    <property type="entry name" value="amidohydrolases"/>
    <property type="match status" value="1"/>
</dbReference>
<reference evidence="3 4" key="1">
    <citation type="submission" date="2021-02" db="EMBL/GenBank/DDBJ databases">
        <authorList>
            <person name="Vanwijnsberghe S."/>
        </authorList>
    </citation>
    <scope>NUCLEOTIDE SEQUENCE [LARGE SCALE GENOMIC DNA]</scope>
    <source>
        <strain evidence="3 4">R-69776</strain>
    </source>
</reference>
<dbReference type="Pfam" id="PF07687">
    <property type="entry name" value="M20_dimer"/>
    <property type="match status" value="1"/>
</dbReference>
<dbReference type="InterPro" id="IPR011650">
    <property type="entry name" value="Peptidase_M20_dimer"/>
</dbReference>
<dbReference type="RefSeq" id="WP_054036783.1">
    <property type="nucleotide sequence ID" value="NZ_CAJNBH010000024.1"/>
</dbReference>
<dbReference type="Gene3D" id="3.30.70.360">
    <property type="match status" value="1"/>
</dbReference>
<comment type="caution">
    <text evidence="3">The sequence shown here is derived from an EMBL/GenBank/DDBJ whole genome shotgun (WGS) entry which is preliminary data.</text>
</comment>
<dbReference type="InterPro" id="IPR036264">
    <property type="entry name" value="Bact_exopeptidase_dim_dom"/>
</dbReference>
<proteinExistence type="predicted"/>
<dbReference type="Gene3D" id="3.40.630.10">
    <property type="entry name" value="Zn peptidases"/>
    <property type="match status" value="1"/>
</dbReference>
<dbReference type="SUPFAM" id="SSF53187">
    <property type="entry name" value="Zn-dependent exopeptidases"/>
    <property type="match status" value="1"/>
</dbReference>
<dbReference type="PANTHER" id="PTHR11014">
    <property type="entry name" value="PEPTIDASE M20 FAMILY MEMBER"/>
    <property type="match status" value="1"/>
</dbReference>
<dbReference type="PANTHER" id="PTHR11014:SF63">
    <property type="entry name" value="METALLOPEPTIDASE, PUTATIVE (AFU_ORTHOLOGUE AFUA_6G09600)-RELATED"/>
    <property type="match status" value="1"/>
</dbReference>
<dbReference type="EMBL" id="CAJNBH010000024">
    <property type="protein sequence ID" value="CAE6828047.1"/>
    <property type="molecule type" value="Genomic_DNA"/>
</dbReference>
<dbReference type="Pfam" id="PF01546">
    <property type="entry name" value="Peptidase_M20"/>
    <property type="match status" value="1"/>
</dbReference>
<name>A0ABM8SRZ1_9BURK</name>
<dbReference type="InterPro" id="IPR002933">
    <property type="entry name" value="Peptidase_M20"/>
</dbReference>
<dbReference type="SUPFAM" id="SSF55031">
    <property type="entry name" value="Bacterial exopeptidase dimerisation domain"/>
    <property type="match status" value="1"/>
</dbReference>
<keyword evidence="1 3" id="KW-0378">Hydrolase</keyword>